<sequence>MQERIREVPQRVLEWWNKFSVKQKTLIASIAVAVIVGLIIVTKILTTPTMVPIRSCVDTKEAAQVKELLDGEGIYFEVSDDGLDFQVRAQDRANASILLGENGIPASSYDLNNVFEGGFSTTEADKTKRYQLYLEKQLEEDLQQLDSVNSATVNLSMPVDDGTVLALQEDSYAAVTLSLSGEMDEDTAAGLARWIATAIGNKGTDDISIMDTSGNMLFSGGDSATAMGAANTQLSYKTKAESAVKSQVKDIMMGTNVFNNVSVGLNLDVSFTETKETNHEYSTPDGEEHGPVSSRRTFTSETTGGVEGVPGTDTNDDDTGYMLEDGAASSQTTEELNETYNTNELIRESTGGIGEVNYENSSITVVASQYQVYNEDALRASGQLDDMTFDEFVAANRERVRMDLDEDFVQMVARATGFPEENVMVVGYEVPFFEYSDNSGRGVMDYLPVAIALIIMAMLGYVVFRSTRREQQVAEVEPELSVESLLASTKEAEEDSLEDIGFSDKSETRILIEKFVDENPEAVASLLRNWLNEEWE</sequence>
<evidence type="ECO:0000313" key="2">
    <source>
        <dbReference type="Proteomes" id="UP000304953"/>
    </source>
</evidence>
<reference evidence="1" key="1">
    <citation type="submission" date="2019-04" db="EMBL/GenBank/DDBJ databases">
        <title>Microbes associate with the intestines of laboratory mice.</title>
        <authorList>
            <person name="Navarre W."/>
            <person name="Wong E."/>
            <person name="Huang K."/>
            <person name="Tropini C."/>
            <person name="Ng K."/>
            <person name="Yu B."/>
        </authorList>
    </citation>
    <scope>NUCLEOTIDE SEQUENCE</scope>
    <source>
        <strain evidence="1">NM01_1-7b</strain>
    </source>
</reference>
<protein>
    <submittedName>
        <fullName evidence="1">Flagellar M-ring protein FliF</fullName>
    </submittedName>
</protein>
<keyword evidence="1" id="KW-0969">Cilium</keyword>
<keyword evidence="2" id="KW-1185">Reference proteome</keyword>
<organism evidence="1 2">
    <name type="scientific">Petralouisia muris</name>
    <dbReference type="NCBI Taxonomy" id="3032872"/>
    <lineage>
        <taxon>Bacteria</taxon>
        <taxon>Bacillati</taxon>
        <taxon>Bacillota</taxon>
        <taxon>Clostridia</taxon>
        <taxon>Lachnospirales</taxon>
        <taxon>Lachnospiraceae</taxon>
        <taxon>Petralouisia</taxon>
    </lineage>
</organism>
<gene>
    <name evidence="1" type="primary">fliF</name>
    <name evidence="1" type="ORF">E5329_07580</name>
</gene>
<dbReference type="Proteomes" id="UP000304953">
    <property type="component" value="Unassembled WGS sequence"/>
</dbReference>
<proteinExistence type="predicted"/>
<comment type="caution">
    <text evidence="1">The sequence shown here is derived from an EMBL/GenBank/DDBJ whole genome shotgun (WGS) entry which is preliminary data.</text>
</comment>
<accession>A0AC61RXV7</accession>
<name>A0AC61RXV7_9FIRM</name>
<keyword evidence="1" id="KW-0282">Flagellum</keyword>
<evidence type="ECO:0000313" key="1">
    <source>
        <dbReference type="EMBL" id="TGY96846.1"/>
    </source>
</evidence>
<dbReference type="EMBL" id="SRYA01000012">
    <property type="protein sequence ID" value="TGY96846.1"/>
    <property type="molecule type" value="Genomic_DNA"/>
</dbReference>
<keyword evidence="1" id="KW-0966">Cell projection</keyword>